<dbReference type="PROSITE" id="PS51779">
    <property type="entry name" value="POTRA"/>
    <property type="match status" value="1"/>
</dbReference>
<organism evidence="10">
    <name type="scientific">freshwater metagenome</name>
    <dbReference type="NCBI Taxonomy" id="449393"/>
    <lineage>
        <taxon>unclassified sequences</taxon>
        <taxon>metagenomes</taxon>
        <taxon>ecological metagenomes</taxon>
    </lineage>
</organism>
<keyword evidence="3" id="KW-0132">Cell division</keyword>
<dbReference type="PANTHER" id="PTHR37820">
    <property type="entry name" value="CELL DIVISION PROTEIN DIVIB"/>
    <property type="match status" value="1"/>
</dbReference>
<evidence type="ECO:0000256" key="7">
    <source>
        <dbReference type="ARBA" id="ARBA00023306"/>
    </source>
</evidence>
<dbReference type="PANTHER" id="PTHR37820:SF1">
    <property type="entry name" value="CELL DIVISION PROTEIN FTSQ"/>
    <property type="match status" value="1"/>
</dbReference>
<dbReference type="EMBL" id="JNSL01000147">
    <property type="protein sequence ID" value="KGA14453.1"/>
    <property type="molecule type" value="Genomic_DNA"/>
</dbReference>
<sequence>MPQPARPASKQSTRKPKIPWSIWLILVIAVFVWWSLYLSKWFIAQEVSVTGNERLSIEQISTLAEVPIGNSLMSIDTAAMASQLMSMPEIEVATVERGWPHTILIKVTERTPIAVAATASGFNLIDSQGHNAGVVPAPPAGLLIILAQPDSNAMLGAIKTLAAIPAQWQLIGLSAPTQDSIVATLGSGAVITFGSSERAADKVEVAQALMEKGYSVINVSAPDAATVLR</sequence>
<proteinExistence type="predicted"/>
<evidence type="ECO:0000313" key="10">
    <source>
        <dbReference type="EMBL" id="KGA14453.1"/>
    </source>
</evidence>
<dbReference type="GO" id="GO:0051301">
    <property type="term" value="P:cell division"/>
    <property type="evidence" value="ECO:0007669"/>
    <property type="project" value="UniProtKB-KW"/>
</dbReference>
<evidence type="ECO:0000256" key="8">
    <source>
        <dbReference type="SAM" id="Phobius"/>
    </source>
</evidence>
<feature type="domain" description="POTRA" evidence="9">
    <location>
        <begin position="42"/>
        <end position="110"/>
    </location>
</feature>
<evidence type="ECO:0000256" key="2">
    <source>
        <dbReference type="ARBA" id="ARBA00022475"/>
    </source>
</evidence>
<keyword evidence="4 8" id="KW-0812">Transmembrane</keyword>
<comment type="subcellular location">
    <subcellularLocation>
        <location evidence="1">Membrane</location>
    </subcellularLocation>
</comment>
<evidence type="ECO:0000256" key="3">
    <source>
        <dbReference type="ARBA" id="ARBA00022618"/>
    </source>
</evidence>
<evidence type="ECO:0000256" key="5">
    <source>
        <dbReference type="ARBA" id="ARBA00022989"/>
    </source>
</evidence>
<dbReference type="GO" id="GO:0005886">
    <property type="term" value="C:plasma membrane"/>
    <property type="evidence" value="ECO:0007669"/>
    <property type="project" value="TreeGrafter"/>
</dbReference>
<keyword evidence="6 8" id="KW-0472">Membrane</keyword>
<evidence type="ECO:0000256" key="1">
    <source>
        <dbReference type="ARBA" id="ARBA00004370"/>
    </source>
</evidence>
<reference evidence="10" key="1">
    <citation type="submission" date="2014-06" db="EMBL/GenBank/DDBJ databases">
        <title>Key roles for freshwater Actinobacteria revealed by deep metagenomic sequencing.</title>
        <authorList>
            <person name="Ghai R."/>
            <person name="Mizuno C.M."/>
            <person name="Picazo A."/>
            <person name="Camacho A."/>
            <person name="Rodriguez-Valera F."/>
        </authorList>
    </citation>
    <scope>NUCLEOTIDE SEQUENCE</scope>
</reference>
<dbReference type="InterPro" id="IPR013685">
    <property type="entry name" value="POTRA_FtsQ_type"/>
</dbReference>
<dbReference type="Pfam" id="PF08478">
    <property type="entry name" value="POTRA_1"/>
    <property type="match status" value="1"/>
</dbReference>
<evidence type="ECO:0000256" key="6">
    <source>
        <dbReference type="ARBA" id="ARBA00023136"/>
    </source>
</evidence>
<evidence type="ECO:0000259" key="9">
    <source>
        <dbReference type="PROSITE" id="PS51779"/>
    </source>
</evidence>
<accession>A0A094S944</accession>
<keyword evidence="2" id="KW-1003">Cell membrane</keyword>
<keyword evidence="5 8" id="KW-1133">Transmembrane helix</keyword>
<keyword evidence="7" id="KW-0131">Cell cycle</keyword>
<protein>
    <recommendedName>
        <fullName evidence="9">POTRA domain-containing protein</fullName>
    </recommendedName>
</protein>
<feature type="transmembrane region" description="Helical" evidence="8">
    <location>
        <begin position="20"/>
        <end position="38"/>
    </location>
</feature>
<dbReference type="Gene3D" id="3.10.20.310">
    <property type="entry name" value="membrane protein fhac"/>
    <property type="match status" value="1"/>
</dbReference>
<gene>
    <name evidence="10" type="ORF">GM51_17220</name>
</gene>
<dbReference type="InterPro" id="IPR050487">
    <property type="entry name" value="FtsQ_DivIB"/>
</dbReference>
<evidence type="ECO:0000256" key="4">
    <source>
        <dbReference type="ARBA" id="ARBA00022692"/>
    </source>
</evidence>
<dbReference type="AlphaFoldDB" id="A0A094S944"/>
<dbReference type="InterPro" id="IPR034746">
    <property type="entry name" value="POTRA"/>
</dbReference>
<comment type="caution">
    <text evidence="10">The sequence shown here is derived from an EMBL/GenBank/DDBJ whole genome shotgun (WGS) entry which is preliminary data.</text>
</comment>
<name>A0A094S944_9ZZZZ</name>